<evidence type="ECO:0000256" key="2">
    <source>
        <dbReference type="ARBA" id="ARBA00022448"/>
    </source>
</evidence>
<keyword evidence="4 6" id="KW-1133">Transmembrane helix</keyword>
<dbReference type="GO" id="GO:0022857">
    <property type="term" value="F:transmembrane transporter activity"/>
    <property type="evidence" value="ECO:0007669"/>
    <property type="project" value="InterPro"/>
</dbReference>
<evidence type="ECO:0000256" key="6">
    <source>
        <dbReference type="SAM" id="Phobius"/>
    </source>
</evidence>
<dbReference type="RefSeq" id="WP_079570582.1">
    <property type="nucleotide sequence ID" value="NZ_LT670818.1"/>
</dbReference>
<sequence length="478" mass="48254">MSSASLILIDGGLALSEPKAVGARGSTKVLAASSLGSCLVFVSSAVVTVALAAIGRDMRLSPLDLQWVMNAELLPLAALTLVAGALGDRFGQKRIFLAGIALCGLGATAIGFAPSFAPLIVGRFLQGLGEALILPSGLSVLGQAFPADKKARAVGIWSAAAAVASGVAPAIAGAILDHGSWRTTFLMLLPVVAGALAVGTVWIPNDSPTSHARVDVGGAVFSTAGLGGLGAGLTSLTNGSGANLWVLVTLIVGLGSLSGLIVTERRLGDNAMLPPSLFASRSVVGANLFTALLYGAFTVMLTLIPFVMIRGAHLPTLVAGLAFIPLQVLIAVVSPLAGMLCRRFGRRLPLFAGGAVVALGCAMTLTVGSNATYWADIFRPILLLSLGMSLAIAPLTTLVLTSVESNRAGTASGVNSAVSRAGSLFAIALLGGVLQQGGPQLFSGFHMALAVAAVACVLATLAVFIIEPGPHVDFIPRD</sequence>
<dbReference type="EMBL" id="LT670818">
    <property type="protein sequence ID" value="SHH43278.1"/>
    <property type="molecule type" value="Genomic_DNA"/>
</dbReference>
<feature type="domain" description="Major facilitator superfamily (MFS) profile" evidence="7">
    <location>
        <begin position="29"/>
        <end position="471"/>
    </location>
</feature>
<dbReference type="PANTHER" id="PTHR42718:SF9">
    <property type="entry name" value="MAJOR FACILITATOR SUPERFAMILY MULTIDRUG TRANSPORTER MFSC"/>
    <property type="match status" value="1"/>
</dbReference>
<dbReference type="Gene3D" id="1.20.1720.10">
    <property type="entry name" value="Multidrug resistance protein D"/>
    <property type="match status" value="1"/>
</dbReference>
<dbReference type="CDD" id="cd17321">
    <property type="entry name" value="MFS_MMR_MDR_like"/>
    <property type="match status" value="1"/>
</dbReference>
<reference evidence="8 9" key="1">
    <citation type="submission" date="2016-11" db="EMBL/GenBank/DDBJ databases">
        <authorList>
            <person name="Jaros S."/>
            <person name="Januszkiewicz K."/>
            <person name="Wedrychowicz H."/>
        </authorList>
    </citation>
    <scope>NUCLEOTIDE SEQUENCE [LARGE SCALE GENOMIC DNA]</scope>
    <source>
        <strain evidence="8 9">GAS242</strain>
    </source>
</reference>
<feature type="transmembrane region" description="Helical" evidence="6">
    <location>
        <begin position="413"/>
        <end position="433"/>
    </location>
</feature>
<dbReference type="Gene3D" id="1.20.1250.20">
    <property type="entry name" value="MFS general substrate transporter like domains"/>
    <property type="match status" value="1"/>
</dbReference>
<name>A0A1M5SY82_9BRAD</name>
<feature type="transmembrane region" description="Helical" evidence="6">
    <location>
        <begin position="283"/>
        <end position="308"/>
    </location>
</feature>
<keyword evidence="2" id="KW-0813">Transport</keyword>
<feature type="transmembrane region" description="Helical" evidence="6">
    <location>
        <begin position="314"/>
        <end position="338"/>
    </location>
</feature>
<evidence type="ECO:0000259" key="7">
    <source>
        <dbReference type="PROSITE" id="PS50850"/>
    </source>
</evidence>
<dbReference type="OrthoDB" id="2412976at2"/>
<dbReference type="AlphaFoldDB" id="A0A1M5SY82"/>
<comment type="subcellular location">
    <subcellularLocation>
        <location evidence="1">Membrane</location>
        <topology evidence="1">Multi-pass membrane protein</topology>
    </subcellularLocation>
</comment>
<evidence type="ECO:0000256" key="1">
    <source>
        <dbReference type="ARBA" id="ARBA00004141"/>
    </source>
</evidence>
<feature type="transmembrane region" description="Helical" evidence="6">
    <location>
        <begin position="67"/>
        <end position="86"/>
    </location>
</feature>
<feature type="transmembrane region" description="Helical" evidence="6">
    <location>
        <begin position="216"/>
        <end position="236"/>
    </location>
</feature>
<organism evidence="8 9">
    <name type="scientific">Bradyrhizobium erythrophlei</name>
    <dbReference type="NCBI Taxonomy" id="1437360"/>
    <lineage>
        <taxon>Bacteria</taxon>
        <taxon>Pseudomonadati</taxon>
        <taxon>Pseudomonadota</taxon>
        <taxon>Alphaproteobacteria</taxon>
        <taxon>Hyphomicrobiales</taxon>
        <taxon>Nitrobacteraceae</taxon>
        <taxon>Bradyrhizobium</taxon>
    </lineage>
</organism>
<dbReference type="Pfam" id="PF07690">
    <property type="entry name" value="MFS_1"/>
    <property type="match status" value="1"/>
</dbReference>
<feature type="transmembrane region" description="Helical" evidence="6">
    <location>
        <begin position="29"/>
        <end position="55"/>
    </location>
</feature>
<keyword evidence="3 6" id="KW-0812">Transmembrane</keyword>
<gene>
    <name evidence="8" type="ORF">SAMN05444169_7447</name>
</gene>
<evidence type="ECO:0000256" key="3">
    <source>
        <dbReference type="ARBA" id="ARBA00022692"/>
    </source>
</evidence>
<dbReference type="InterPro" id="IPR036259">
    <property type="entry name" value="MFS_trans_sf"/>
</dbReference>
<keyword evidence="5 6" id="KW-0472">Membrane</keyword>
<dbReference type="PANTHER" id="PTHR42718">
    <property type="entry name" value="MAJOR FACILITATOR SUPERFAMILY MULTIDRUG TRANSPORTER MFSC"/>
    <property type="match status" value="1"/>
</dbReference>
<proteinExistence type="predicted"/>
<evidence type="ECO:0000256" key="5">
    <source>
        <dbReference type="ARBA" id="ARBA00023136"/>
    </source>
</evidence>
<feature type="transmembrane region" description="Helical" evidence="6">
    <location>
        <begin position="242"/>
        <end position="262"/>
    </location>
</feature>
<accession>A0A1M5SY82</accession>
<feature type="transmembrane region" description="Helical" evidence="6">
    <location>
        <begin position="445"/>
        <end position="466"/>
    </location>
</feature>
<dbReference type="InterPro" id="IPR020846">
    <property type="entry name" value="MFS_dom"/>
</dbReference>
<evidence type="ECO:0000313" key="9">
    <source>
        <dbReference type="Proteomes" id="UP000190675"/>
    </source>
</evidence>
<feature type="transmembrane region" description="Helical" evidence="6">
    <location>
        <begin position="381"/>
        <end position="401"/>
    </location>
</feature>
<feature type="transmembrane region" description="Helical" evidence="6">
    <location>
        <begin position="123"/>
        <end position="142"/>
    </location>
</feature>
<feature type="transmembrane region" description="Helical" evidence="6">
    <location>
        <begin position="350"/>
        <end position="375"/>
    </location>
</feature>
<dbReference type="GO" id="GO:0016020">
    <property type="term" value="C:membrane"/>
    <property type="evidence" value="ECO:0007669"/>
    <property type="project" value="UniProtKB-SubCell"/>
</dbReference>
<feature type="transmembrane region" description="Helical" evidence="6">
    <location>
        <begin position="181"/>
        <end position="204"/>
    </location>
</feature>
<evidence type="ECO:0000313" key="8">
    <source>
        <dbReference type="EMBL" id="SHH43278.1"/>
    </source>
</evidence>
<dbReference type="InterPro" id="IPR011701">
    <property type="entry name" value="MFS"/>
</dbReference>
<dbReference type="Proteomes" id="UP000190675">
    <property type="component" value="Chromosome I"/>
</dbReference>
<feature type="transmembrane region" description="Helical" evidence="6">
    <location>
        <begin position="154"/>
        <end position="175"/>
    </location>
</feature>
<protein>
    <submittedName>
        <fullName evidence="8">Drug resistance transporter, EmrB/QacA subfamily</fullName>
    </submittedName>
</protein>
<dbReference type="PROSITE" id="PS50850">
    <property type="entry name" value="MFS"/>
    <property type="match status" value="1"/>
</dbReference>
<feature type="transmembrane region" description="Helical" evidence="6">
    <location>
        <begin position="95"/>
        <end position="117"/>
    </location>
</feature>
<dbReference type="SUPFAM" id="SSF103473">
    <property type="entry name" value="MFS general substrate transporter"/>
    <property type="match status" value="1"/>
</dbReference>
<evidence type="ECO:0000256" key="4">
    <source>
        <dbReference type="ARBA" id="ARBA00022989"/>
    </source>
</evidence>